<dbReference type="Proteomes" id="UP000266915">
    <property type="component" value="Unassembled WGS sequence"/>
</dbReference>
<gene>
    <name evidence="9" type="ORF">EDD42_0670</name>
</gene>
<evidence type="ECO:0000256" key="5">
    <source>
        <dbReference type="ARBA" id="ARBA00022692"/>
    </source>
</evidence>
<dbReference type="CDD" id="cd06261">
    <property type="entry name" value="TM_PBP2"/>
    <property type="match status" value="1"/>
</dbReference>
<evidence type="ECO:0000313" key="10">
    <source>
        <dbReference type="Proteomes" id="UP000266915"/>
    </source>
</evidence>
<evidence type="ECO:0000256" key="1">
    <source>
        <dbReference type="ARBA" id="ARBA00004429"/>
    </source>
</evidence>
<comment type="subcellular location">
    <subcellularLocation>
        <location evidence="1">Cell inner membrane</location>
        <topology evidence="1">Multi-pass membrane protein</topology>
    </subcellularLocation>
    <subcellularLocation>
        <location evidence="8">Cell membrane</location>
        <topology evidence="8">Multi-pass membrane protein</topology>
    </subcellularLocation>
</comment>
<keyword evidence="3" id="KW-1003">Cell membrane</keyword>
<dbReference type="InterPro" id="IPR035906">
    <property type="entry name" value="MetI-like_sf"/>
</dbReference>
<dbReference type="PANTHER" id="PTHR43357">
    <property type="entry name" value="INNER MEMBRANE ABC TRANSPORTER PERMEASE PROTEIN YDCV"/>
    <property type="match status" value="1"/>
</dbReference>
<feature type="transmembrane region" description="Helical" evidence="8">
    <location>
        <begin position="236"/>
        <end position="257"/>
    </location>
</feature>
<keyword evidence="6 8" id="KW-1133">Transmembrane helix</keyword>
<evidence type="ECO:0000313" key="9">
    <source>
        <dbReference type="EMBL" id="ROR80628.1"/>
    </source>
</evidence>
<dbReference type="RefSeq" id="WP_085512186.1">
    <property type="nucleotide sequence ID" value="NZ_FXAP01000003.1"/>
</dbReference>
<evidence type="ECO:0000256" key="4">
    <source>
        <dbReference type="ARBA" id="ARBA00022519"/>
    </source>
</evidence>
<sequence>MSAVRDSATPSKLTSRIILVVVAVVFAVPILSMVEFTLRAGIDGGHDLGHWAAILDPENSRKYRVLFQGIGNSVVLAAVTVLIVVVLLLPTMILVKLRFPKLQRVLEFVCIIPITVPAIVLVVGLAPVYSVVARLLGSAPWTLAFAYGITVLPYAYRAIAANLQSVDVGTLAEAARTLGAGWGTVLVRVLLPNLRRGVLTASVISVAVVLGEYTIASLLGRNTLQTSLVQVSKSDPFVAVAFALLALAFAFVLLFIIGRVGSIRRIRETP</sequence>
<feature type="transmembrane region" description="Helical" evidence="8">
    <location>
        <begin position="70"/>
        <end position="93"/>
    </location>
</feature>
<accession>A0A3N2BZE1</accession>
<dbReference type="SUPFAM" id="SSF161098">
    <property type="entry name" value="MetI-like"/>
    <property type="match status" value="1"/>
</dbReference>
<feature type="transmembrane region" description="Helical" evidence="8">
    <location>
        <begin position="198"/>
        <end position="216"/>
    </location>
</feature>
<feature type="transmembrane region" description="Helical" evidence="8">
    <location>
        <begin position="105"/>
        <end position="129"/>
    </location>
</feature>
<evidence type="ECO:0000256" key="8">
    <source>
        <dbReference type="RuleBase" id="RU363032"/>
    </source>
</evidence>
<evidence type="ECO:0000256" key="3">
    <source>
        <dbReference type="ARBA" id="ARBA00022475"/>
    </source>
</evidence>
<dbReference type="AlphaFoldDB" id="A0A3N2BZE1"/>
<dbReference type="InterPro" id="IPR000515">
    <property type="entry name" value="MetI-like"/>
</dbReference>
<dbReference type="Gene3D" id="1.10.3720.10">
    <property type="entry name" value="MetI-like"/>
    <property type="match status" value="1"/>
</dbReference>
<keyword evidence="7 8" id="KW-0472">Membrane</keyword>
<evidence type="ECO:0000256" key="6">
    <source>
        <dbReference type="ARBA" id="ARBA00022989"/>
    </source>
</evidence>
<evidence type="ECO:0000256" key="7">
    <source>
        <dbReference type="ARBA" id="ARBA00023136"/>
    </source>
</evidence>
<dbReference type="Pfam" id="PF00528">
    <property type="entry name" value="BPD_transp_1"/>
    <property type="match status" value="1"/>
</dbReference>
<evidence type="ECO:0000256" key="2">
    <source>
        <dbReference type="ARBA" id="ARBA00022448"/>
    </source>
</evidence>
<protein>
    <submittedName>
        <fullName evidence="9">Putative spermidine/putrescine transport system permease protein</fullName>
    </submittedName>
</protein>
<dbReference type="PROSITE" id="PS50928">
    <property type="entry name" value="ABC_TM1"/>
    <property type="match status" value="1"/>
</dbReference>
<keyword evidence="2 8" id="KW-0813">Transport</keyword>
<comment type="caution">
    <text evidence="9">The sequence shown here is derived from an EMBL/GenBank/DDBJ whole genome shotgun (WGS) entry which is preliminary data.</text>
</comment>
<organism evidence="9 10">
    <name type="scientific">Plantibacter flavus</name>
    <dbReference type="NCBI Taxonomy" id="150123"/>
    <lineage>
        <taxon>Bacteria</taxon>
        <taxon>Bacillati</taxon>
        <taxon>Actinomycetota</taxon>
        <taxon>Actinomycetes</taxon>
        <taxon>Micrococcales</taxon>
        <taxon>Microbacteriaceae</taxon>
        <taxon>Plantibacter</taxon>
    </lineage>
</organism>
<keyword evidence="10" id="KW-1185">Reference proteome</keyword>
<dbReference type="EMBL" id="RKHL01000001">
    <property type="protein sequence ID" value="ROR80628.1"/>
    <property type="molecule type" value="Genomic_DNA"/>
</dbReference>
<name>A0A3N2BZE1_9MICO</name>
<proteinExistence type="inferred from homology"/>
<keyword evidence="5 8" id="KW-0812">Transmembrane</keyword>
<feature type="transmembrane region" description="Helical" evidence="8">
    <location>
        <begin position="135"/>
        <end position="156"/>
    </location>
</feature>
<dbReference type="PANTHER" id="PTHR43357:SF4">
    <property type="entry name" value="INNER MEMBRANE ABC TRANSPORTER PERMEASE PROTEIN YDCV"/>
    <property type="match status" value="1"/>
</dbReference>
<dbReference type="GO" id="GO:0005886">
    <property type="term" value="C:plasma membrane"/>
    <property type="evidence" value="ECO:0007669"/>
    <property type="project" value="UniProtKB-SubCell"/>
</dbReference>
<dbReference type="GO" id="GO:0055085">
    <property type="term" value="P:transmembrane transport"/>
    <property type="evidence" value="ECO:0007669"/>
    <property type="project" value="InterPro"/>
</dbReference>
<comment type="similarity">
    <text evidence="8">Belongs to the binding-protein-dependent transport system permease family.</text>
</comment>
<keyword evidence="4" id="KW-0997">Cell inner membrane</keyword>
<feature type="transmembrane region" description="Helical" evidence="8">
    <location>
        <begin position="17"/>
        <end position="38"/>
    </location>
</feature>
<reference evidence="9 10" key="1">
    <citation type="submission" date="2018-11" db="EMBL/GenBank/DDBJ databases">
        <title>Sequencing the genomes of 1000 actinobacteria strains.</title>
        <authorList>
            <person name="Klenk H.-P."/>
        </authorList>
    </citation>
    <scope>NUCLEOTIDE SEQUENCE [LARGE SCALE GENOMIC DNA]</scope>
    <source>
        <strain evidence="9 10">DSM 14012</strain>
    </source>
</reference>